<dbReference type="EMBL" id="MU853597">
    <property type="protein sequence ID" value="KAK4142469.1"/>
    <property type="molecule type" value="Genomic_DNA"/>
</dbReference>
<dbReference type="InterPro" id="IPR022755">
    <property type="entry name" value="Znf_C2H2_jaz"/>
</dbReference>
<keyword evidence="4 8" id="KW-0547">Nucleotide-binding</keyword>
<evidence type="ECO:0000256" key="2">
    <source>
        <dbReference type="ARBA" id="ARBA00022679"/>
    </source>
</evidence>
<dbReference type="SUPFAM" id="SSF52540">
    <property type="entry name" value="P-loop containing nucleoside triphosphate hydrolases"/>
    <property type="match status" value="2"/>
</dbReference>
<protein>
    <recommendedName>
        <fullName evidence="8 9">tRNA dimethylallyltransferase</fullName>
        <ecNumber evidence="8 9">2.5.1.75</ecNumber>
    </recommendedName>
</protein>
<keyword evidence="8 9" id="KW-0819">tRNA processing</keyword>
<dbReference type="InterPro" id="IPR027417">
    <property type="entry name" value="P-loop_NTPase"/>
</dbReference>
<dbReference type="GO" id="GO:0005739">
    <property type="term" value="C:mitochondrion"/>
    <property type="evidence" value="ECO:0007669"/>
    <property type="project" value="TreeGrafter"/>
</dbReference>
<dbReference type="InterPro" id="IPR030666">
    <property type="entry name" value="IPP_transferase_euk"/>
</dbReference>
<dbReference type="InterPro" id="IPR036236">
    <property type="entry name" value="Znf_C2H2_sf"/>
</dbReference>
<dbReference type="NCBIfam" id="TIGR00174">
    <property type="entry name" value="miaA"/>
    <property type="match status" value="1"/>
</dbReference>
<keyword evidence="3" id="KW-0479">Metal-binding</keyword>
<sequence>MGLFRLASLVRAVLRPSKFTVRRMKPLICIYGSTGTGKSDLAVELAKRYDGEIINADAMQMYDGLPIITNKISIQEQRGITHHLLGSIELRENPWAASHFKNEATKIIWDIRSRGKLPILVGGTSYYLDGLIFDGKLVKEQAERDGRKVDRDDLIAQHPILSDTSQAMWEKLREVDPVMAEKWHPNDTRKIRTSLEIYYGTGRRASDIYAEQRREKESKWAVQSHGPNQNFDEILMFWLYARKEVLHERLDSRVDKMVNNGLLDEVSQVYDHLQRRLAAGETVDRSKGIWQSIGFRQFEAYLAAVKETPDSPQLEGLKQAGIEGTKTATRQYAKEQLRWMALQTVSSLQEENMMDRLYLLDSTNLQLWKSEVLEKGVTLVRKFLADEPLPPPAETSETAREVLAETMARNKRQDTPCRKTCEVCKKTLLTEELWTAHITSKKHRKVVQAVKRRQLIPAHARPPRALMVVESSEPDPALEERDKEPVIERA</sequence>
<evidence type="ECO:0000256" key="10">
    <source>
        <dbReference type="RuleBase" id="RU003785"/>
    </source>
</evidence>
<evidence type="ECO:0000256" key="6">
    <source>
        <dbReference type="ARBA" id="ARBA00022833"/>
    </source>
</evidence>
<evidence type="ECO:0000313" key="13">
    <source>
        <dbReference type="EMBL" id="KAK4142469.1"/>
    </source>
</evidence>
<feature type="domain" description="Zinc finger double-stranded RNA binding" evidence="12">
    <location>
        <begin position="421"/>
        <end position="444"/>
    </location>
</feature>
<dbReference type="GeneID" id="87814226"/>
<feature type="region of interest" description="Disordered" evidence="11">
    <location>
        <begin position="469"/>
        <end position="490"/>
    </location>
</feature>
<dbReference type="InterPro" id="IPR039657">
    <property type="entry name" value="Dimethylallyltransferase"/>
</dbReference>
<keyword evidence="7 8" id="KW-0067">ATP-binding</keyword>
<dbReference type="EC" id="2.5.1.75" evidence="8 9"/>
<dbReference type="GO" id="GO:0006400">
    <property type="term" value="P:tRNA modification"/>
    <property type="evidence" value="ECO:0007669"/>
    <property type="project" value="TreeGrafter"/>
</dbReference>
<proteinExistence type="inferred from homology"/>
<comment type="similarity">
    <text evidence="1 8 10">Belongs to the IPP transferase family.</text>
</comment>
<dbReference type="GO" id="GO:0008270">
    <property type="term" value="F:zinc ion binding"/>
    <property type="evidence" value="ECO:0007669"/>
    <property type="project" value="UniProtKB-KW"/>
</dbReference>
<dbReference type="HAMAP" id="MF_00185">
    <property type="entry name" value="IPP_trans"/>
    <property type="match status" value="1"/>
</dbReference>
<evidence type="ECO:0000259" key="12">
    <source>
        <dbReference type="Pfam" id="PF12171"/>
    </source>
</evidence>
<keyword evidence="2 8" id="KW-0808">Transferase</keyword>
<dbReference type="AlphaFoldDB" id="A0AAN6V0J6"/>
<reference evidence="13" key="1">
    <citation type="journal article" date="2023" name="Mol. Phylogenet. Evol.">
        <title>Genome-scale phylogeny and comparative genomics of the fungal order Sordariales.</title>
        <authorList>
            <person name="Hensen N."/>
            <person name="Bonometti L."/>
            <person name="Westerberg I."/>
            <person name="Brannstrom I.O."/>
            <person name="Guillou S."/>
            <person name="Cros-Aarteil S."/>
            <person name="Calhoun S."/>
            <person name="Haridas S."/>
            <person name="Kuo A."/>
            <person name="Mondo S."/>
            <person name="Pangilinan J."/>
            <person name="Riley R."/>
            <person name="LaButti K."/>
            <person name="Andreopoulos B."/>
            <person name="Lipzen A."/>
            <person name="Chen C."/>
            <person name="Yan M."/>
            <person name="Daum C."/>
            <person name="Ng V."/>
            <person name="Clum A."/>
            <person name="Steindorff A."/>
            <person name="Ohm R.A."/>
            <person name="Martin F."/>
            <person name="Silar P."/>
            <person name="Natvig D.O."/>
            <person name="Lalanne C."/>
            <person name="Gautier V."/>
            <person name="Ament-Velasquez S.L."/>
            <person name="Kruys A."/>
            <person name="Hutchinson M.I."/>
            <person name="Powell A.J."/>
            <person name="Barry K."/>
            <person name="Miller A.N."/>
            <person name="Grigoriev I.V."/>
            <person name="Debuchy R."/>
            <person name="Gladieux P."/>
            <person name="Hiltunen Thoren M."/>
            <person name="Johannesson H."/>
        </authorList>
    </citation>
    <scope>NUCLEOTIDE SEQUENCE</scope>
    <source>
        <strain evidence="13">CBS 141.50</strain>
    </source>
</reference>
<comment type="catalytic activity">
    <reaction evidence="8 9">
        <text>adenosine(37) in tRNA + dimethylallyl diphosphate = N(6)-dimethylallyladenosine(37) in tRNA + diphosphate</text>
        <dbReference type="Rhea" id="RHEA:26482"/>
        <dbReference type="Rhea" id="RHEA-COMP:10162"/>
        <dbReference type="Rhea" id="RHEA-COMP:10375"/>
        <dbReference type="ChEBI" id="CHEBI:33019"/>
        <dbReference type="ChEBI" id="CHEBI:57623"/>
        <dbReference type="ChEBI" id="CHEBI:74411"/>
        <dbReference type="ChEBI" id="CHEBI:74415"/>
        <dbReference type="EC" id="2.5.1.75"/>
    </reaction>
</comment>
<gene>
    <name evidence="13" type="ORF">C8A04DRAFT_13183</name>
</gene>
<evidence type="ECO:0000256" key="8">
    <source>
        <dbReference type="PIRNR" id="PIRNR039110"/>
    </source>
</evidence>
<dbReference type="Gene3D" id="3.40.50.300">
    <property type="entry name" value="P-loop containing nucleotide triphosphate hydrolases"/>
    <property type="match status" value="1"/>
</dbReference>
<dbReference type="Pfam" id="PF01715">
    <property type="entry name" value="IPPT"/>
    <property type="match status" value="1"/>
</dbReference>
<dbReference type="SUPFAM" id="SSF57667">
    <property type="entry name" value="beta-beta-alpha zinc fingers"/>
    <property type="match status" value="1"/>
</dbReference>
<organism evidence="13 14">
    <name type="scientific">Dichotomopilus funicola</name>
    <dbReference type="NCBI Taxonomy" id="1934379"/>
    <lineage>
        <taxon>Eukaryota</taxon>
        <taxon>Fungi</taxon>
        <taxon>Dikarya</taxon>
        <taxon>Ascomycota</taxon>
        <taxon>Pezizomycotina</taxon>
        <taxon>Sordariomycetes</taxon>
        <taxon>Sordariomycetidae</taxon>
        <taxon>Sordariales</taxon>
        <taxon>Chaetomiaceae</taxon>
        <taxon>Dichotomopilus</taxon>
    </lineage>
</organism>
<feature type="compositionally biased region" description="Basic and acidic residues" evidence="11">
    <location>
        <begin position="478"/>
        <end position="490"/>
    </location>
</feature>
<dbReference type="PANTHER" id="PTHR11088">
    <property type="entry name" value="TRNA DIMETHYLALLYLTRANSFERASE"/>
    <property type="match status" value="1"/>
</dbReference>
<evidence type="ECO:0000313" key="14">
    <source>
        <dbReference type="Proteomes" id="UP001302676"/>
    </source>
</evidence>
<keyword evidence="6" id="KW-0862">Zinc</keyword>
<evidence type="ECO:0000256" key="5">
    <source>
        <dbReference type="ARBA" id="ARBA00022771"/>
    </source>
</evidence>
<dbReference type="GO" id="GO:0005524">
    <property type="term" value="F:ATP binding"/>
    <property type="evidence" value="ECO:0007669"/>
    <property type="project" value="UniProtKB-UniRule"/>
</dbReference>
<dbReference type="GO" id="GO:0052381">
    <property type="term" value="F:tRNA dimethylallyltransferase activity"/>
    <property type="evidence" value="ECO:0007669"/>
    <property type="project" value="UniProtKB-UniRule"/>
</dbReference>
<accession>A0AAN6V0J6</accession>
<evidence type="ECO:0000256" key="1">
    <source>
        <dbReference type="ARBA" id="ARBA00005842"/>
    </source>
</evidence>
<evidence type="ECO:0000256" key="7">
    <source>
        <dbReference type="ARBA" id="ARBA00022840"/>
    </source>
</evidence>
<dbReference type="InterPro" id="IPR018022">
    <property type="entry name" value="IPT"/>
</dbReference>
<keyword evidence="8" id="KW-0963">Cytoplasm</keyword>
<dbReference type="PIRSF" id="PIRSF039110">
    <property type="entry name" value="IPP_transferase"/>
    <property type="match status" value="1"/>
</dbReference>
<name>A0AAN6V0J6_9PEZI</name>
<evidence type="ECO:0000256" key="4">
    <source>
        <dbReference type="ARBA" id="ARBA00022741"/>
    </source>
</evidence>
<dbReference type="Gene3D" id="1.10.20.140">
    <property type="match status" value="1"/>
</dbReference>
<evidence type="ECO:0000256" key="9">
    <source>
        <dbReference type="RuleBase" id="RU003783"/>
    </source>
</evidence>
<comment type="caution">
    <text evidence="13">The sequence shown here is derived from an EMBL/GenBank/DDBJ whole genome shotgun (WGS) entry which is preliminary data.</text>
</comment>
<dbReference type="Pfam" id="PF12171">
    <property type="entry name" value="zf-C2H2_jaz"/>
    <property type="match status" value="1"/>
</dbReference>
<dbReference type="PANTHER" id="PTHR11088:SF89">
    <property type="entry name" value="TRNA DIMETHYLALLYLTRANSFERASE"/>
    <property type="match status" value="1"/>
</dbReference>
<dbReference type="Gene3D" id="3.30.160.60">
    <property type="entry name" value="Classic Zinc Finger"/>
    <property type="match status" value="1"/>
</dbReference>
<dbReference type="RefSeq" id="XP_062635840.1">
    <property type="nucleotide sequence ID" value="XM_062777613.1"/>
</dbReference>
<evidence type="ECO:0000256" key="11">
    <source>
        <dbReference type="SAM" id="MobiDB-lite"/>
    </source>
</evidence>
<keyword evidence="5" id="KW-0863">Zinc-finger</keyword>
<evidence type="ECO:0000256" key="3">
    <source>
        <dbReference type="ARBA" id="ARBA00022723"/>
    </source>
</evidence>
<dbReference type="Proteomes" id="UP001302676">
    <property type="component" value="Unassembled WGS sequence"/>
</dbReference>
<comment type="function">
    <text evidence="8">Catalyzes the transfer of a dimethylallyl group onto the adenine at position 37.</text>
</comment>
<keyword evidence="14" id="KW-1185">Reference proteome</keyword>
<reference evidence="13" key="2">
    <citation type="submission" date="2023-05" db="EMBL/GenBank/DDBJ databases">
        <authorList>
            <consortium name="Lawrence Berkeley National Laboratory"/>
            <person name="Steindorff A."/>
            <person name="Hensen N."/>
            <person name="Bonometti L."/>
            <person name="Westerberg I."/>
            <person name="Brannstrom I.O."/>
            <person name="Guillou S."/>
            <person name="Cros-Aarteil S."/>
            <person name="Calhoun S."/>
            <person name="Haridas S."/>
            <person name="Kuo A."/>
            <person name="Mondo S."/>
            <person name="Pangilinan J."/>
            <person name="Riley R."/>
            <person name="Labutti K."/>
            <person name="Andreopoulos B."/>
            <person name="Lipzen A."/>
            <person name="Chen C."/>
            <person name="Yanf M."/>
            <person name="Daum C."/>
            <person name="Ng V."/>
            <person name="Clum A."/>
            <person name="Ohm R."/>
            <person name="Martin F."/>
            <person name="Silar P."/>
            <person name="Natvig D."/>
            <person name="Lalanne C."/>
            <person name="Gautier V."/>
            <person name="Ament-Velasquez S.L."/>
            <person name="Kruys A."/>
            <person name="Hutchinson M.I."/>
            <person name="Powell A.J."/>
            <person name="Barry K."/>
            <person name="Miller A.N."/>
            <person name="Grigoriev I.V."/>
            <person name="Debuchy R."/>
            <person name="Gladieux P."/>
            <person name="Thoren M.H."/>
            <person name="Johannesson H."/>
        </authorList>
    </citation>
    <scope>NUCLEOTIDE SEQUENCE</scope>
    <source>
        <strain evidence="13">CBS 141.50</strain>
    </source>
</reference>